<feature type="domain" description="DnaB/C C-terminal" evidence="3">
    <location>
        <begin position="169"/>
        <end position="238"/>
    </location>
</feature>
<evidence type="ECO:0000256" key="2">
    <source>
        <dbReference type="SAM" id="MobiDB-lite"/>
    </source>
</evidence>
<evidence type="ECO:0000313" key="5">
    <source>
        <dbReference type="EMBL" id="MRY60629.1"/>
    </source>
</evidence>
<dbReference type="PANTHER" id="PTHR37293">
    <property type="entry name" value="PHAGE REPLICATION PROTEIN-RELATED"/>
    <property type="match status" value="1"/>
</dbReference>
<evidence type="ECO:0000256" key="1">
    <source>
        <dbReference type="ARBA" id="ARBA00093462"/>
    </source>
</evidence>
<feature type="region of interest" description="Disordered" evidence="2">
    <location>
        <begin position="242"/>
        <end position="278"/>
    </location>
</feature>
<organism evidence="5 6">
    <name type="scientific">Parabacteroides distasonis</name>
    <dbReference type="NCBI Taxonomy" id="823"/>
    <lineage>
        <taxon>Bacteria</taxon>
        <taxon>Pseudomonadati</taxon>
        <taxon>Bacteroidota</taxon>
        <taxon>Bacteroidia</taxon>
        <taxon>Bacteroidales</taxon>
        <taxon>Tannerellaceae</taxon>
        <taxon>Parabacteroides</taxon>
    </lineage>
</organism>
<dbReference type="EMBL" id="WKLT01000061">
    <property type="protein sequence ID" value="MRY60629.1"/>
    <property type="molecule type" value="Genomic_DNA"/>
</dbReference>
<proteinExistence type="inferred from homology"/>
<comment type="caution">
    <text evidence="5">The sequence shown here is derived from an EMBL/GenBank/DDBJ whole genome shotgun (WGS) entry which is preliminary data.</text>
</comment>
<dbReference type="NCBIfam" id="TIGR01446">
    <property type="entry name" value="DnaD_dom"/>
    <property type="match status" value="1"/>
</dbReference>
<evidence type="ECO:0000259" key="4">
    <source>
        <dbReference type="Pfam" id="PF09681"/>
    </source>
</evidence>
<dbReference type="InterPro" id="IPR053162">
    <property type="entry name" value="DnaD"/>
</dbReference>
<name>A0A7K0GN88_PARDI</name>
<evidence type="ECO:0000313" key="6">
    <source>
        <dbReference type="Proteomes" id="UP000463337"/>
    </source>
</evidence>
<accession>A0A7K0GN88</accession>
<evidence type="ECO:0000259" key="3">
    <source>
        <dbReference type="Pfam" id="PF07261"/>
    </source>
</evidence>
<dbReference type="Pfam" id="PF09681">
    <property type="entry name" value="Phage_rep_org_N"/>
    <property type="match status" value="1"/>
</dbReference>
<dbReference type="SUPFAM" id="SSF158499">
    <property type="entry name" value="DnaD domain-like"/>
    <property type="match status" value="1"/>
</dbReference>
<dbReference type="Gene3D" id="1.10.10.630">
    <property type="entry name" value="DnaD domain-like"/>
    <property type="match status" value="1"/>
</dbReference>
<dbReference type="Proteomes" id="UP000463337">
    <property type="component" value="Unassembled WGS sequence"/>
</dbReference>
<dbReference type="Pfam" id="PF07261">
    <property type="entry name" value="DnaB_2"/>
    <property type="match status" value="1"/>
</dbReference>
<dbReference type="InterPro" id="IPR006343">
    <property type="entry name" value="DnaB/C_C"/>
</dbReference>
<dbReference type="RefSeq" id="WP_129984650.1">
    <property type="nucleotide sequence ID" value="NZ_RCYP01000050.1"/>
</dbReference>
<gene>
    <name evidence="5" type="ORF">GKD59_22610</name>
</gene>
<comment type="similarity">
    <text evidence="1">Belongs to the DnaB/DnaD family.</text>
</comment>
<feature type="domain" description="Phage replisome organiser N-terminal" evidence="4">
    <location>
        <begin position="11"/>
        <end position="127"/>
    </location>
</feature>
<dbReference type="AlphaFoldDB" id="A0A7K0GN88"/>
<dbReference type="NCBIfam" id="TIGR01714">
    <property type="entry name" value="phage_rep_org_N"/>
    <property type="match status" value="1"/>
</dbReference>
<feature type="compositionally biased region" description="Low complexity" evidence="2">
    <location>
        <begin position="248"/>
        <end position="259"/>
    </location>
</feature>
<dbReference type="PANTHER" id="PTHR37293:SF7">
    <property type="entry name" value="HYPOTHETICAL PHAGE PROTEIN"/>
    <property type="match status" value="1"/>
</dbReference>
<protein>
    <submittedName>
        <fullName evidence="5">DnaD domain protein</fullName>
    </submittedName>
</protein>
<dbReference type="InterPro" id="IPR034829">
    <property type="entry name" value="DnaD-like_sf"/>
</dbReference>
<sequence length="298" mass="34829">MALKENKRYYWLQLKEEFFTSKEMKLLRRLPGGNEHTIIYLKIMLASLQDSGKIYFENLGHDLAEEISLLIDEDIEAVRMTLLFLTNKQLLTTKDKFEFQLEQVPELIGSETASTRRSRKYRELQKTLQCNTNATERNGEIDIEKEIDIELELDVDDRKTTTDTNIQNYYQQRIGPLDGFQFQQLTEYVTSDGMEVDVVIRAITEAADNGKRNFKYILAILRNWKQNGIKTIVQVEDRERQRIEQKANSQQNGHNSQHQRTNVPIWSTEPVKTEQTTEGQAKLAELFAELEQMEKGED</sequence>
<dbReference type="InterPro" id="IPR010056">
    <property type="entry name" value="Phage_rep_org__N"/>
</dbReference>
<reference evidence="5 6" key="1">
    <citation type="journal article" date="2019" name="Nat. Med.">
        <title>A library of human gut bacterial isolates paired with longitudinal multiomics data enables mechanistic microbiome research.</title>
        <authorList>
            <person name="Poyet M."/>
            <person name="Groussin M."/>
            <person name="Gibbons S.M."/>
            <person name="Avila-Pacheco J."/>
            <person name="Jiang X."/>
            <person name="Kearney S.M."/>
            <person name="Perrotta A.R."/>
            <person name="Berdy B."/>
            <person name="Zhao S."/>
            <person name="Lieberman T.D."/>
            <person name="Swanson P.K."/>
            <person name="Smith M."/>
            <person name="Roesemann S."/>
            <person name="Alexander J.E."/>
            <person name="Rich S.A."/>
            <person name="Livny J."/>
            <person name="Vlamakis H."/>
            <person name="Clish C."/>
            <person name="Bullock K."/>
            <person name="Deik A."/>
            <person name="Scott J."/>
            <person name="Pierce K.A."/>
            <person name="Xavier R.J."/>
            <person name="Alm E.J."/>
        </authorList>
    </citation>
    <scope>NUCLEOTIDE SEQUENCE [LARGE SCALE GENOMIC DNA]</scope>
    <source>
        <strain evidence="5 6">BIOML-A41</strain>
    </source>
</reference>